<dbReference type="Proteomes" id="UP000035017">
    <property type="component" value="Unassembled WGS sequence"/>
</dbReference>
<feature type="region of interest" description="Disordered" evidence="1">
    <location>
        <begin position="13"/>
        <end position="39"/>
    </location>
</feature>
<gene>
    <name evidence="2" type="ORF">RU07_23675</name>
</gene>
<comment type="caution">
    <text evidence="2">The sequence shown here is derived from an EMBL/GenBank/DDBJ whole genome shotgun (WGS) entry which is preliminary data.</text>
</comment>
<proteinExistence type="predicted"/>
<sequence length="78" mass="9078">MAAMLRMRYAEMAQTTSSKTMVQKLTDQDLSKPKRTQSKPDFDTLKLTVTNLEEKRMRGDREKTKLLKAARIKQNESE</sequence>
<feature type="compositionally biased region" description="Polar residues" evidence="1">
    <location>
        <begin position="13"/>
        <end position="25"/>
    </location>
</feature>
<evidence type="ECO:0000256" key="1">
    <source>
        <dbReference type="SAM" id="MobiDB-lite"/>
    </source>
</evidence>
<evidence type="ECO:0000313" key="2">
    <source>
        <dbReference type="EMBL" id="KIP97617.1"/>
    </source>
</evidence>
<dbReference type="EMBL" id="JXQV01000054">
    <property type="protein sequence ID" value="KIP97617.1"/>
    <property type="molecule type" value="Genomic_DNA"/>
</dbReference>
<name>A0A0D0IWN5_AGRTU</name>
<protein>
    <submittedName>
        <fullName evidence="2">Uncharacterized protein</fullName>
    </submittedName>
</protein>
<evidence type="ECO:0000313" key="3">
    <source>
        <dbReference type="Proteomes" id="UP000035017"/>
    </source>
</evidence>
<dbReference type="OrthoDB" id="8416023at2"/>
<dbReference type="AlphaFoldDB" id="A0A0D0IWN5"/>
<accession>A0A0D0IWN5</accession>
<organism evidence="2 3">
    <name type="scientific">Agrobacterium tumefaciens</name>
    <dbReference type="NCBI Taxonomy" id="358"/>
    <lineage>
        <taxon>Bacteria</taxon>
        <taxon>Pseudomonadati</taxon>
        <taxon>Pseudomonadota</taxon>
        <taxon>Alphaproteobacteria</taxon>
        <taxon>Hyphomicrobiales</taxon>
        <taxon>Rhizobiaceae</taxon>
        <taxon>Rhizobium/Agrobacterium group</taxon>
        <taxon>Agrobacterium</taxon>
        <taxon>Agrobacterium tumefaciens complex</taxon>
    </lineage>
</organism>
<reference evidence="2 3" key="1">
    <citation type="submission" date="2014-12" db="EMBL/GenBank/DDBJ databases">
        <title>16Stimator: statistical estimation of ribosomal gene copy numbers from draft genome assemblies.</title>
        <authorList>
            <person name="Perisin M.A."/>
            <person name="Vetter M."/>
            <person name="Gilbert J.A."/>
            <person name="Bergelson J."/>
        </authorList>
    </citation>
    <scope>NUCLEOTIDE SEQUENCE [LARGE SCALE GENOMIC DNA]</scope>
    <source>
        <strain evidence="2 3">MEJ076</strain>
    </source>
</reference>
<feature type="compositionally biased region" description="Basic and acidic residues" evidence="1">
    <location>
        <begin position="26"/>
        <end position="39"/>
    </location>
</feature>